<evidence type="ECO:0008006" key="3">
    <source>
        <dbReference type="Google" id="ProtNLM"/>
    </source>
</evidence>
<proteinExistence type="predicted"/>
<protein>
    <recommendedName>
        <fullName evidence="3">Lipoprotein</fullName>
    </recommendedName>
</protein>
<sequence length="123" mass="13393">MRAWVLVAAALAAGCATRSDEVAPSYVSPYQYEPLTCAQIAEESQRIAHRANELAGVQDSKRTKDTVATTVAVVVFWPAAFLVGGDDRNTAELARMRGELQALEQVSVRKRCGIEFKRPEPTG</sequence>
<name>A0ABT5JCF8_RHOTP</name>
<evidence type="ECO:0000313" key="2">
    <source>
        <dbReference type="Proteomes" id="UP001165652"/>
    </source>
</evidence>
<dbReference type="Proteomes" id="UP001165652">
    <property type="component" value="Unassembled WGS sequence"/>
</dbReference>
<dbReference type="EMBL" id="JAQQLI010000026">
    <property type="protein sequence ID" value="MDC7787381.1"/>
    <property type="molecule type" value="Genomic_DNA"/>
</dbReference>
<reference evidence="1" key="1">
    <citation type="journal article" date="2023" name="Microbiol Resour">
        <title>Genome Sequences of Rhodoplanes serenus and Two Thermotolerant Strains, Rhodoplanes tepidamans and 'Rhodoplanes cryptolactis,' Further Refine the Genus.</title>
        <authorList>
            <person name="Rayyan A.A."/>
            <person name="Kyndt J.A."/>
        </authorList>
    </citation>
    <scope>NUCLEOTIDE SEQUENCE</scope>
    <source>
        <strain evidence="1">DSM 9987</strain>
    </source>
</reference>
<accession>A0ABT5JCF8</accession>
<organism evidence="1 2">
    <name type="scientific">Rhodoplanes tepidamans</name>
    <name type="common">Rhodoplanes cryptolactis</name>
    <dbReference type="NCBI Taxonomy" id="200616"/>
    <lineage>
        <taxon>Bacteria</taxon>
        <taxon>Pseudomonadati</taxon>
        <taxon>Pseudomonadota</taxon>
        <taxon>Alphaproteobacteria</taxon>
        <taxon>Hyphomicrobiales</taxon>
        <taxon>Nitrobacteraceae</taxon>
        <taxon>Rhodoplanes</taxon>
    </lineage>
</organism>
<keyword evidence="2" id="KW-1185">Reference proteome</keyword>
<gene>
    <name evidence="1" type="ORF">PQJ73_16950</name>
</gene>
<reference evidence="1" key="2">
    <citation type="submission" date="2023-02" db="EMBL/GenBank/DDBJ databases">
        <authorList>
            <person name="Rayyan A."/>
            <person name="Meyer T."/>
            <person name="Kyndt J.A."/>
        </authorList>
    </citation>
    <scope>NUCLEOTIDE SEQUENCE</scope>
    <source>
        <strain evidence="1">DSM 9987</strain>
    </source>
</reference>
<dbReference type="RefSeq" id="WP_272778221.1">
    <property type="nucleotide sequence ID" value="NZ_JAQQLI010000026.1"/>
</dbReference>
<evidence type="ECO:0000313" key="1">
    <source>
        <dbReference type="EMBL" id="MDC7787381.1"/>
    </source>
</evidence>
<comment type="caution">
    <text evidence="1">The sequence shown here is derived from an EMBL/GenBank/DDBJ whole genome shotgun (WGS) entry which is preliminary data.</text>
</comment>
<dbReference type="PROSITE" id="PS51257">
    <property type="entry name" value="PROKAR_LIPOPROTEIN"/>
    <property type="match status" value="1"/>
</dbReference>